<feature type="domain" description="GFO/IDH/MocA-like oxidoreductase" evidence="3">
    <location>
        <begin position="158"/>
        <end position="291"/>
    </location>
</feature>
<organism evidence="4 5">
    <name type="scientific">Hondaea fermentalgiana</name>
    <dbReference type="NCBI Taxonomy" id="2315210"/>
    <lineage>
        <taxon>Eukaryota</taxon>
        <taxon>Sar</taxon>
        <taxon>Stramenopiles</taxon>
        <taxon>Bigyra</taxon>
        <taxon>Labyrinthulomycetes</taxon>
        <taxon>Thraustochytrida</taxon>
        <taxon>Thraustochytriidae</taxon>
        <taxon>Hondaea</taxon>
    </lineage>
</organism>
<dbReference type="InterPro" id="IPR000683">
    <property type="entry name" value="Gfo/Idh/MocA-like_OxRdtase_N"/>
</dbReference>
<comment type="similarity">
    <text evidence="1">Belongs to the Gfo/Idh/MocA family.</text>
</comment>
<gene>
    <name evidence="4" type="ORF">FCC1311_098942</name>
</gene>
<dbReference type="AlphaFoldDB" id="A0A2R5GYX8"/>
<comment type="caution">
    <text evidence="4">The sequence shown here is derived from an EMBL/GenBank/DDBJ whole genome shotgun (WGS) entry which is preliminary data.</text>
</comment>
<feature type="domain" description="Gfo/Idh/MocA-like oxidoreductase N-terminal" evidence="2">
    <location>
        <begin position="31"/>
        <end position="146"/>
    </location>
</feature>
<dbReference type="Proteomes" id="UP000241890">
    <property type="component" value="Unassembled WGS sequence"/>
</dbReference>
<evidence type="ECO:0000313" key="5">
    <source>
        <dbReference type="Proteomes" id="UP000241890"/>
    </source>
</evidence>
<dbReference type="Gene3D" id="3.40.50.720">
    <property type="entry name" value="NAD(P)-binding Rossmann-like Domain"/>
    <property type="match status" value="1"/>
</dbReference>
<name>A0A2R5GYX8_9STRA</name>
<reference evidence="4 5" key="1">
    <citation type="submission" date="2017-12" db="EMBL/GenBank/DDBJ databases">
        <title>Sequencing, de novo assembly and annotation of complete genome of a new Thraustochytrid species, strain FCC1311.</title>
        <authorList>
            <person name="Sedici K."/>
            <person name="Godart F."/>
            <person name="Aiese Cigliano R."/>
            <person name="Sanseverino W."/>
            <person name="Barakat M."/>
            <person name="Ortet P."/>
            <person name="Marechal E."/>
            <person name="Cagnac O."/>
            <person name="Amato A."/>
        </authorList>
    </citation>
    <scope>NUCLEOTIDE SEQUENCE [LARGE SCALE GENOMIC DNA]</scope>
</reference>
<keyword evidence="5" id="KW-1185">Reference proteome</keyword>
<dbReference type="PANTHER" id="PTHR46368:SF4">
    <property type="entry name" value="OS10G0403700 PROTEIN"/>
    <property type="match status" value="1"/>
</dbReference>
<proteinExistence type="inferred from homology"/>
<evidence type="ECO:0000259" key="2">
    <source>
        <dbReference type="Pfam" id="PF01408"/>
    </source>
</evidence>
<evidence type="ECO:0000313" key="4">
    <source>
        <dbReference type="EMBL" id="GBG33671.1"/>
    </source>
</evidence>
<evidence type="ECO:0000256" key="1">
    <source>
        <dbReference type="ARBA" id="ARBA00010928"/>
    </source>
</evidence>
<dbReference type="GO" id="GO:0000166">
    <property type="term" value="F:nucleotide binding"/>
    <property type="evidence" value="ECO:0007669"/>
    <property type="project" value="InterPro"/>
</dbReference>
<dbReference type="SUPFAM" id="SSF55347">
    <property type="entry name" value="Glyceraldehyde-3-phosphate dehydrogenase-like, C-terminal domain"/>
    <property type="match status" value="1"/>
</dbReference>
<protein>
    <submittedName>
        <fullName evidence="4">Trans-1,2-dihydrobenzene-1,2-diol dehydrogenase</fullName>
    </submittedName>
</protein>
<evidence type="ECO:0000259" key="3">
    <source>
        <dbReference type="Pfam" id="PF22725"/>
    </source>
</evidence>
<dbReference type="Pfam" id="PF22725">
    <property type="entry name" value="GFO_IDH_MocA_C3"/>
    <property type="match status" value="1"/>
</dbReference>
<sequence length="401" mass="44345">MATKKEDALQAAHALAKKVGGDTYTKENPMRLGVISTANIARKVISGVQALDTVKVTVVSSRNLEKAQQFAKDVGVDKAYGSYEEVLADPEIDAVYVPLPTSTHAEWVGKAAKAGKHVLCEKPCALDSKQLFAMLLECKENNVHFMDNVMFMHHDRLRMMRERIDDGFLGKHGATHVSSIFSFRSSEEFVTSNIRMNPDLDALGALGDLGWYNVRMALFAFGWRKPSTAQGRILISHNKVPIEFSGVLTWDPEDGEEDVAGIKLQRSTTLYCSFLHGKQQHVQITGSDGMIALDDFVNTRSTKSAVFLEESDHQTTMTEDGPETESKRNLVKTGPWRQEAETVANFARQVAACKQGQNIDFWPRIALLTQVCCDALLDSAAKDGVVVDVDPLGLLERDELK</sequence>
<dbReference type="InterPro" id="IPR036291">
    <property type="entry name" value="NAD(P)-bd_dom_sf"/>
</dbReference>
<dbReference type="SUPFAM" id="SSF51735">
    <property type="entry name" value="NAD(P)-binding Rossmann-fold domains"/>
    <property type="match status" value="1"/>
</dbReference>
<dbReference type="Pfam" id="PF01408">
    <property type="entry name" value="GFO_IDH_MocA"/>
    <property type="match status" value="1"/>
</dbReference>
<dbReference type="InParanoid" id="A0A2R5GYX8"/>
<dbReference type="EMBL" id="BEYU01000165">
    <property type="protein sequence ID" value="GBG33671.1"/>
    <property type="molecule type" value="Genomic_DNA"/>
</dbReference>
<dbReference type="PANTHER" id="PTHR46368">
    <property type="match status" value="1"/>
</dbReference>
<dbReference type="Gene3D" id="3.30.360.10">
    <property type="entry name" value="Dihydrodipicolinate Reductase, domain 2"/>
    <property type="match status" value="1"/>
</dbReference>
<dbReference type="OrthoDB" id="2129491at2759"/>
<dbReference type="InterPro" id="IPR055170">
    <property type="entry name" value="GFO_IDH_MocA-like_dom"/>
</dbReference>
<accession>A0A2R5GYX8</accession>